<evidence type="ECO:0008006" key="21">
    <source>
        <dbReference type="Google" id="ProtNLM"/>
    </source>
</evidence>
<organism evidence="19 20">
    <name type="scientific">Passalora fulva</name>
    <name type="common">Tomato leaf mold</name>
    <name type="synonym">Cladosporium fulvum</name>
    <dbReference type="NCBI Taxonomy" id="5499"/>
    <lineage>
        <taxon>Eukaryota</taxon>
        <taxon>Fungi</taxon>
        <taxon>Dikarya</taxon>
        <taxon>Ascomycota</taxon>
        <taxon>Pezizomycotina</taxon>
        <taxon>Dothideomycetes</taxon>
        <taxon>Dothideomycetidae</taxon>
        <taxon>Mycosphaerellales</taxon>
        <taxon>Mycosphaerellaceae</taxon>
        <taxon>Fulvia</taxon>
    </lineage>
</organism>
<dbReference type="InterPro" id="IPR008427">
    <property type="entry name" value="Extracellular_membr_CFEM_dom"/>
</dbReference>
<keyword evidence="20" id="KW-1185">Reference proteome</keyword>
<feature type="compositionally biased region" description="Polar residues" evidence="14">
    <location>
        <begin position="492"/>
        <end position="503"/>
    </location>
</feature>
<evidence type="ECO:0000256" key="13">
    <source>
        <dbReference type="ARBA" id="ARBA00038359"/>
    </source>
</evidence>
<evidence type="ECO:0000259" key="18">
    <source>
        <dbReference type="Pfam" id="PF20684"/>
    </source>
</evidence>
<feature type="domain" description="Rhodopsin" evidence="18">
    <location>
        <begin position="125"/>
        <end position="371"/>
    </location>
</feature>
<evidence type="ECO:0000256" key="11">
    <source>
        <dbReference type="ARBA" id="ARBA00023157"/>
    </source>
</evidence>
<keyword evidence="8 16" id="KW-0732">Signal</keyword>
<evidence type="ECO:0000256" key="2">
    <source>
        <dbReference type="ARBA" id="ARBA00004589"/>
    </source>
</evidence>
<feature type="transmembrane region" description="Helical" evidence="15">
    <location>
        <begin position="309"/>
        <end position="331"/>
    </location>
</feature>
<reference evidence="19" key="1">
    <citation type="submission" date="2021-12" db="EMBL/GenBank/DDBJ databases">
        <authorList>
            <person name="Zaccaron A."/>
            <person name="Stergiopoulos I."/>
        </authorList>
    </citation>
    <scope>NUCLEOTIDE SEQUENCE</scope>
    <source>
        <strain evidence="19">Race5_Kim</strain>
    </source>
</reference>
<dbReference type="InterPro" id="IPR052337">
    <property type="entry name" value="SAT4-like"/>
</dbReference>
<feature type="transmembrane region" description="Helical" evidence="15">
    <location>
        <begin position="230"/>
        <end position="249"/>
    </location>
</feature>
<dbReference type="RefSeq" id="XP_047766363.1">
    <property type="nucleotide sequence ID" value="XM_047908866.1"/>
</dbReference>
<evidence type="ECO:0000256" key="14">
    <source>
        <dbReference type="SAM" id="MobiDB-lite"/>
    </source>
</evidence>
<dbReference type="GO" id="GO:0005576">
    <property type="term" value="C:extracellular region"/>
    <property type="evidence" value="ECO:0007669"/>
    <property type="project" value="UniProtKB-SubCell"/>
</dbReference>
<dbReference type="AlphaFoldDB" id="A0A9Q8PGI8"/>
<evidence type="ECO:0000313" key="19">
    <source>
        <dbReference type="EMBL" id="UJO21997.1"/>
    </source>
</evidence>
<dbReference type="GO" id="GO:0098552">
    <property type="term" value="C:side of membrane"/>
    <property type="evidence" value="ECO:0007669"/>
    <property type="project" value="UniProtKB-KW"/>
</dbReference>
<comment type="subcellular location">
    <subcellularLocation>
        <location evidence="2">Membrane</location>
        <topology evidence="2">Lipid-anchor</topology>
        <topology evidence="2">GPI-anchor</topology>
    </subcellularLocation>
    <subcellularLocation>
        <location evidence="1">Membrane</location>
        <topology evidence="1">Multi-pass membrane protein</topology>
    </subcellularLocation>
    <subcellularLocation>
        <location evidence="3">Secreted</location>
    </subcellularLocation>
</comment>
<keyword evidence="11" id="KW-1015">Disulfide bond</keyword>
<keyword evidence="7 15" id="KW-0812">Transmembrane</keyword>
<dbReference type="PANTHER" id="PTHR33048:SF47">
    <property type="entry name" value="INTEGRAL MEMBRANE PROTEIN-RELATED"/>
    <property type="match status" value="1"/>
</dbReference>
<dbReference type="GeneID" id="71989596"/>
<gene>
    <name evidence="19" type="ORF">CLAFUR5_09718</name>
</gene>
<keyword evidence="6" id="KW-0336">GPI-anchor</keyword>
<feature type="transmembrane region" description="Helical" evidence="15">
    <location>
        <begin position="110"/>
        <end position="129"/>
    </location>
</feature>
<feature type="region of interest" description="Disordered" evidence="14">
    <location>
        <begin position="490"/>
        <end position="565"/>
    </location>
</feature>
<evidence type="ECO:0000256" key="6">
    <source>
        <dbReference type="ARBA" id="ARBA00022622"/>
    </source>
</evidence>
<keyword evidence="6" id="KW-0325">Glycoprotein</keyword>
<keyword evidence="9 15" id="KW-1133">Transmembrane helix</keyword>
<evidence type="ECO:0000256" key="3">
    <source>
        <dbReference type="ARBA" id="ARBA00004613"/>
    </source>
</evidence>
<evidence type="ECO:0000256" key="7">
    <source>
        <dbReference type="ARBA" id="ARBA00022692"/>
    </source>
</evidence>
<dbReference type="KEGG" id="ffu:CLAFUR5_09718"/>
<evidence type="ECO:0000256" key="10">
    <source>
        <dbReference type="ARBA" id="ARBA00023136"/>
    </source>
</evidence>
<dbReference type="InterPro" id="IPR049326">
    <property type="entry name" value="Rhodopsin_dom_fungi"/>
</dbReference>
<keyword evidence="5" id="KW-0964">Secreted</keyword>
<feature type="transmembrane region" description="Helical" evidence="15">
    <location>
        <begin position="183"/>
        <end position="210"/>
    </location>
</feature>
<dbReference type="Pfam" id="PF05730">
    <property type="entry name" value="CFEM"/>
    <property type="match status" value="1"/>
</dbReference>
<proteinExistence type="inferred from homology"/>
<evidence type="ECO:0000256" key="8">
    <source>
        <dbReference type="ARBA" id="ARBA00022729"/>
    </source>
</evidence>
<dbReference type="Pfam" id="PF20684">
    <property type="entry name" value="Fung_rhodopsin"/>
    <property type="match status" value="1"/>
</dbReference>
<comment type="similarity">
    <text evidence="4">Belongs to the RBT5 family.</text>
</comment>
<evidence type="ECO:0000256" key="5">
    <source>
        <dbReference type="ARBA" id="ARBA00022525"/>
    </source>
</evidence>
<keyword evidence="12" id="KW-0449">Lipoprotein</keyword>
<feature type="signal peptide" evidence="16">
    <location>
        <begin position="1"/>
        <end position="19"/>
    </location>
</feature>
<protein>
    <recommendedName>
        <fullName evidence="21">Extracellular membrane protein CFEM domain-containing protein</fullName>
    </recommendedName>
</protein>
<feature type="transmembrane region" description="Helical" evidence="15">
    <location>
        <begin position="343"/>
        <end position="370"/>
    </location>
</feature>
<evidence type="ECO:0000259" key="17">
    <source>
        <dbReference type="Pfam" id="PF05730"/>
    </source>
</evidence>
<evidence type="ECO:0000256" key="15">
    <source>
        <dbReference type="SAM" id="Phobius"/>
    </source>
</evidence>
<name>A0A9Q8PGI8_PASFU</name>
<dbReference type="OrthoDB" id="3625086at2759"/>
<dbReference type="PANTHER" id="PTHR33048">
    <property type="entry name" value="PTH11-LIKE INTEGRAL MEMBRANE PROTEIN (AFU_ORTHOLOGUE AFUA_5G11245)"/>
    <property type="match status" value="1"/>
</dbReference>
<dbReference type="EMBL" id="CP090171">
    <property type="protein sequence ID" value="UJO21997.1"/>
    <property type="molecule type" value="Genomic_DNA"/>
</dbReference>
<feature type="domain" description="CFEM" evidence="17">
    <location>
        <begin position="34"/>
        <end position="97"/>
    </location>
</feature>
<feature type="transmembrane region" description="Helical" evidence="15">
    <location>
        <begin position="141"/>
        <end position="163"/>
    </location>
</feature>
<sequence>MRLTTAALAASFLPWTTTATHLDSRDVSFNSSTLATLPTCLLTCASTVLPKFDCHPGGSCYCDVGGPLKDALATCVAASCTSVEDQLVGIRLQAEVCGYPKHDDAPSTETVAYILFGVATVFLMARFVSRWPGFKGAGYGWDDWILLVAYPVAIGMTVTAHYAVFYGSGKDMYFLTANEVIHFFTWMFVGEPLYIVVTCLTQLSLVFLYLRVWPLQSVDDNSKFRMACKIVAWVLVATMLAFTISSIFGCRPVEAGWNLQLGRKAVCINRTASGYSLAAITIVIHIIVLLLPVPRLVKLKIPLGEKIGVLVTFLLGFVVTICSVVRMFYIYKTANVVNITYNFSFVGLWSLIEVYCTIICCCIPATAGLFRKLLGNESFKGLWTRSFTSMSRSRTTQTPIDREMDTMHRSYLTSPTYEMDGGYHAEAKVYKSSPQVESVESVATEAELYDRIEQAATSKDHTFDFGFYTGPNHENQAAGTRDADFWYKTRRSTPASSPLSSDATTKRKSTPEQTSPTPEFWFYDRPRKGSGDDTAVTPTMPTRPIPARFSSLQGLGSSEKEMGHD</sequence>
<evidence type="ECO:0000256" key="4">
    <source>
        <dbReference type="ARBA" id="ARBA00010031"/>
    </source>
</evidence>
<dbReference type="Proteomes" id="UP000756132">
    <property type="component" value="Chromosome 9"/>
</dbReference>
<evidence type="ECO:0000256" key="16">
    <source>
        <dbReference type="SAM" id="SignalP"/>
    </source>
</evidence>
<dbReference type="OMA" id="ANEVIHF"/>
<evidence type="ECO:0000256" key="12">
    <source>
        <dbReference type="ARBA" id="ARBA00023288"/>
    </source>
</evidence>
<comment type="similarity">
    <text evidence="13">Belongs to the SAT4 family.</text>
</comment>
<accession>A0A9Q8PGI8</accession>
<evidence type="ECO:0000256" key="9">
    <source>
        <dbReference type="ARBA" id="ARBA00022989"/>
    </source>
</evidence>
<evidence type="ECO:0000313" key="20">
    <source>
        <dbReference type="Proteomes" id="UP000756132"/>
    </source>
</evidence>
<feature type="transmembrane region" description="Helical" evidence="15">
    <location>
        <begin position="275"/>
        <end position="297"/>
    </location>
</feature>
<keyword evidence="10 15" id="KW-0472">Membrane</keyword>
<evidence type="ECO:0000256" key="1">
    <source>
        <dbReference type="ARBA" id="ARBA00004141"/>
    </source>
</evidence>
<feature type="compositionally biased region" description="Basic and acidic residues" evidence="14">
    <location>
        <begin position="522"/>
        <end position="531"/>
    </location>
</feature>
<reference evidence="19" key="2">
    <citation type="journal article" date="2022" name="Microb. Genom.">
        <title>A chromosome-scale genome assembly of the tomato pathogen Cladosporium fulvum reveals a compartmentalized genome architecture and the presence of a dispensable chromosome.</title>
        <authorList>
            <person name="Zaccaron A.Z."/>
            <person name="Chen L.H."/>
            <person name="Samaras A."/>
            <person name="Stergiopoulos I."/>
        </authorList>
    </citation>
    <scope>NUCLEOTIDE SEQUENCE</scope>
    <source>
        <strain evidence="19">Race5_Kim</strain>
    </source>
</reference>
<feature type="chain" id="PRO_5040375630" description="Extracellular membrane protein CFEM domain-containing protein" evidence="16">
    <location>
        <begin position="20"/>
        <end position="565"/>
    </location>
</feature>